<feature type="domain" description="F-box" evidence="3">
    <location>
        <begin position="14"/>
        <end position="49"/>
    </location>
</feature>
<evidence type="ECO:0000256" key="1">
    <source>
        <dbReference type="ARBA" id="ARBA00004430"/>
    </source>
</evidence>
<keyword evidence="5" id="KW-1185">Reference proteome</keyword>
<feature type="region of interest" description="Disordered" evidence="2">
    <location>
        <begin position="691"/>
        <end position="762"/>
    </location>
</feature>
<dbReference type="InterPro" id="IPR036047">
    <property type="entry name" value="F-box-like_dom_sf"/>
</dbReference>
<feature type="compositionally biased region" description="Low complexity" evidence="2">
    <location>
        <begin position="746"/>
        <end position="755"/>
    </location>
</feature>
<feature type="compositionally biased region" description="Gly residues" evidence="2">
    <location>
        <begin position="1060"/>
        <end position="1070"/>
    </location>
</feature>
<feature type="region of interest" description="Disordered" evidence="2">
    <location>
        <begin position="72"/>
        <end position="117"/>
    </location>
</feature>
<proteinExistence type="predicted"/>
<dbReference type="GO" id="GO:0005930">
    <property type="term" value="C:axoneme"/>
    <property type="evidence" value="ECO:0007669"/>
    <property type="project" value="UniProtKB-SubCell"/>
</dbReference>
<feature type="compositionally biased region" description="Acidic residues" evidence="2">
    <location>
        <begin position="691"/>
        <end position="700"/>
    </location>
</feature>
<feature type="region of interest" description="Disordered" evidence="2">
    <location>
        <begin position="1335"/>
        <end position="1372"/>
    </location>
</feature>
<feature type="region of interest" description="Disordered" evidence="2">
    <location>
        <begin position="1047"/>
        <end position="1078"/>
    </location>
</feature>
<dbReference type="PANTHER" id="PTHR45725">
    <property type="entry name" value="FORMIN HOMOLOGY 2 FAMILY MEMBER"/>
    <property type="match status" value="1"/>
</dbReference>
<dbReference type="InterPro" id="IPR051425">
    <property type="entry name" value="Formin_Homology"/>
</dbReference>
<dbReference type="EMBL" id="JAEHOE010000022">
    <property type="protein sequence ID" value="KAG2495884.1"/>
    <property type="molecule type" value="Genomic_DNA"/>
</dbReference>
<dbReference type="InterPro" id="IPR032675">
    <property type="entry name" value="LRR_dom_sf"/>
</dbReference>
<dbReference type="SUPFAM" id="SSF52047">
    <property type="entry name" value="RNI-like"/>
    <property type="match status" value="2"/>
</dbReference>
<evidence type="ECO:0000256" key="2">
    <source>
        <dbReference type="SAM" id="MobiDB-lite"/>
    </source>
</evidence>
<feature type="compositionally biased region" description="Pro residues" evidence="2">
    <location>
        <begin position="624"/>
        <end position="637"/>
    </location>
</feature>
<dbReference type="InterPro" id="IPR001810">
    <property type="entry name" value="F-box_dom"/>
</dbReference>
<protein>
    <recommendedName>
        <fullName evidence="3">F-box domain-containing protein</fullName>
    </recommendedName>
</protein>
<gene>
    <name evidence="4" type="ORF">HYH03_006122</name>
</gene>
<reference evidence="4" key="1">
    <citation type="journal article" date="2020" name="bioRxiv">
        <title>Comparative genomics of Chlamydomonas.</title>
        <authorList>
            <person name="Craig R.J."/>
            <person name="Hasan A.R."/>
            <person name="Ness R.W."/>
            <person name="Keightley P.D."/>
        </authorList>
    </citation>
    <scope>NUCLEOTIDE SEQUENCE</scope>
    <source>
        <strain evidence="4">CCAP 11/70</strain>
    </source>
</reference>
<evidence type="ECO:0000259" key="3">
    <source>
        <dbReference type="Pfam" id="PF00646"/>
    </source>
</evidence>
<dbReference type="SUPFAM" id="SSF81383">
    <property type="entry name" value="F-box domain"/>
    <property type="match status" value="1"/>
</dbReference>
<dbReference type="Pfam" id="PF00646">
    <property type="entry name" value="F-box"/>
    <property type="match status" value="1"/>
</dbReference>
<sequence length="1372" mass="137638">MEYGRDHSPRYRAWCALPDGPCEHVAELLPRLSRLACRLVCRSWRHAFTHRLQPLSLDTRWWAACAGASPSGAPRPCESPGSSPSAPPSSSTTDEPATALPQPPGPNRPNRHPLGPSWDALLADVGPALRSVTVRVACAHESKARAAPDLEALEGCLGFLASHPRYSQERLQLQLSLRLALPGTVLQPQSWGRLRSLRLVRCSLTVELAEALPRLPALRHLCVAHAGLAALPQLLAAAGGLSHIHVHGYHTLVIVEDNPHQMAAWRAAVALVEGSGRRADGERSAAAAAAADAGAGGAAGGGGGQHGDGGSGGGDGVRRLRCLAVSAHHLYGDSVMDESELEFESEALRWQISYQAGGCTADDVSCTSSTAAGRRSSGVGQAAGGGECGCCTGGGAGGGGGVPGMAAATGGCAHDPHEEPQPPDLYDRAMYGKTRDGLSYRTRDPGTSSSAPRGEGGLYGGSGSGNAALCAAALVAIDCCCCGGCGGGGGSADVGVLRNGGLTAARPRWPTPMAAEPAGPLPAAAAPPAAAAAGFGPAFGAVPAAAAANPVAAGPWPPPPPTPPAPVVTAAAASSCSRYGVLRLLRSGKREVAVHPPGALAAEAAAPHWAALQYAQLALRPSQGVPPPPRPRAPPEGPHTGAAAAGAAADEGLGEGTGAGPVGAAEGLGFPSLAPLNALPVLSGLWLDPDEGEEEEEEAGEGERGGKGEGEGEGADGGRRGEGIEGAGRGGAGRMGGGEGGGGRGAEAARGSPAEAEVERPGGIRWVRAGDVWVPLHLPPSPPPSSSLPSTSSSPSAPLRPHPPLLPPHHAPVQDAGPHAALLSACTRLRSLALGDRRTPFLGVGDDSAAALARLAALTRLHLSAAYTLPLDEPGATVDGCSSANCSNEPNGLDRRQGEGQGWLRLPPRLAPLGGLAVLQRLSLHFGNPAGRPAIVSARALPPSLTSLSLHGVLLLPDGPNRPTNHLNRLANHLVQLRQHGQPNGADAQADTAGRSNGAGDCGSGGGGPLGRLRELSLSSSFVASAERLGLSGRLRLLSLRDSGLGLASPGAEQEPGLPGSRGDGGGGATEGAAAAAGGGGVRGGGGGGSVQLASFLRGLYGLQTLRLAGSTPTAEVRLPTAGCGLQDLHAASALPALLASLPALRMLHLAQPPPLAPSAPLLAPSAPLQPTREPPAIASAAGGSGGLDLDLDLDPANNLPRWRLTSVALPAAAASGSAAAAAAADAAAAAASPPSDWLTTLLRLLTLYRPHLTCLRVAATCPDLAAAKAAVRHASAVLPSTLPDLMSLTLVLDLGLPYLLSQPGPEAAARAWAGWLREREAELQARMRHSCVSLSPHPNAASRAREAARAALPPPAPQGAARPAMPPANPS</sequence>
<organism evidence="4 5">
    <name type="scientific">Edaphochlamys debaryana</name>
    <dbReference type="NCBI Taxonomy" id="47281"/>
    <lineage>
        <taxon>Eukaryota</taxon>
        <taxon>Viridiplantae</taxon>
        <taxon>Chlorophyta</taxon>
        <taxon>core chlorophytes</taxon>
        <taxon>Chlorophyceae</taxon>
        <taxon>CS clade</taxon>
        <taxon>Chlamydomonadales</taxon>
        <taxon>Chlamydomonadales incertae sedis</taxon>
        <taxon>Edaphochlamys</taxon>
    </lineage>
</organism>
<dbReference type="Proteomes" id="UP000612055">
    <property type="component" value="Unassembled WGS sequence"/>
</dbReference>
<comment type="subcellular location">
    <subcellularLocation>
        <location evidence="1">Cytoplasm</location>
        <location evidence="1">Cytoskeleton</location>
        <location evidence="1">Cilium axoneme</location>
    </subcellularLocation>
</comment>
<feature type="region of interest" description="Disordered" evidence="2">
    <location>
        <begin position="436"/>
        <end position="455"/>
    </location>
</feature>
<accession>A0A835Y661</accession>
<feature type="region of interest" description="Disordered" evidence="2">
    <location>
        <begin position="621"/>
        <end position="660"/>
    </location>
</feature>
<evidence type="ECO:0000313" key="4">
    <source>
        <dbReference type="EMBL" id="KAG2495884.1"/>
    </source>
</evidence>
<feature type="compositionally biased region" description="Basic and acidic residues" evidence="2">
    <location>
        <begin position="701"/>
        <end position="723"/>
    </location>
</feature>
<dbReference type="OrthoDB" id="552495at2759"/>
<feature type="compositionally biased region" description="Low complexity" evidence="2">
    <location>
        <begin position="72"/>
        <end position="99"/>
    </location>
</feature>
<feature type="compositionally biased region" description="Low complexity" evidence="2">
    <location>
        <begin position="787"/>
        <end position="797"/>
    </location>
</feature>
<dbReference type="Gene3D" id="3.80.10.10">
    <property type="entry name" value="Ribonuclease Inhibitor"/>
    <property type="match status" value="1"/>
</dbReference>
<dbReference type="PANTHER" id="PTHR45725:SF1">
    <property type="entry name" value="DISHEVELLED ASSOCIATED ACTIVATOR OF MORPHOGENESIS, ISOFORM D"/>
    <property type="match status" value="1"/>
</dbReference>
<evidence type="ECO:0000313" key="5">
    <source>
        <dbReference type="Proteomes" id="UP000612055"/>
    </source>
</evidence>
<feature type="compositionally biased region" description="Low complexity" evidence="2">
    <location>
        <begin position="638"/>
        <end position="651"/>
    </location>
</feature>
<feature type="compositionally biased region" description="Pro residues" evidence="2">
    <location>
        <begin position="798"/>
        <end position="810"/>
    </location>
</feature>
<feature type="region of interest" description="Disordered" evidence="2">
    <location>
        <begin position="982"/>
        <end position="1006"/>
    </location>
</feature>
<feature type="compositionally biased region" description="Gly residues" evidence="2">
    <location>
        <begin position="724"/>
        <end position="745"/>
    </location>
</feature>
<name>A0A835Y661_9CHLO</name>
<comment type="caution">
    <text evidence="4">The sequence shown here is derived from an EMBL/GenBank/DDBJ whole genome shotgun (WGS) entry which is preliminary data.</text>
</comment>
<feature type="region of interest" description="Disordered" evidence="2">
    <location>
        <begin position="778"/>
        <end position="816"/>
    </location>
</feature>